<dbReference type="InterPro" id="IPR024478">
    <property type="entry name" value="HlyB_4HB_MCP"/>
</dbReference>
<dbReference type="AlphaFoldDB" id="A0A934WYV3"/>
<dbReference type="Proteomes" id="UP000611723">
    <property type="component" value="Unassembled WGS sequence"/>
</dbReference>
<dbReference type="Pfam" id="PF12729">
    <property type="entry name" value="4HB_MCP_1"/>
    <property type="match status" value="1"/>
</dbReference>
<keyword evidence="4" id="KW-1185">Reference proteome</keyword>
<evidence type="ECO:0000313" key="3">
    <source>
        <dbReference type="EMBL" id="MBK6265718.1"/>
    </source>
</evidence>
<sequence>MRWSYFLKQKLKIALLLCVILIAVFVNNRIECGNIAQLGTSFTSVYEDRLMVENYIFQLSNYLHEKKYIIHEYEESGSLLGLEKVKTINDEINQLLVDYEKTKLTQTEDSLFFLFKQELVNLEQSELNLLSKASLQEKVDWNQHYKKSFTLLSGLSSIQIKEGKALYEDSKRVVLSNTSAAQFELALLIFIGLIILALIFESKKISTNISQNFRLN</sequence>
<evidence type="ECO:0000256" key="1">
    <source>
        <dbReference type="SAM" id="Phobius"/>
    </source>
</evidence>
<comment type="caution">
    <text evidence="3">The sequence shown here is derived from an EMBL/GenBank/DDBJ whole genome shotgun (WGS) entry which is preliminary data.</text>
</comment>
<feature type="transmembrane region" description="Helical" evidence="1">
    <location>
        <begin position="180"/>
        <end position="200"/>
    </location>
</feature>
<protein>
    <submittedName>
        <fullName evidence="3">MCP four helix bundle domain-containing protein</fullName>
    </submittedName>
</protein>
<keyword evidence="1" id="KW-1133">Transmembrane helix</keyword>
<evidence type="ECO:0000259" key="2">
    <source>
        <dbReference type="Pfam" id="PF12729"/>
    </source>
</evidence>
<organism evidence="3 4">
    <name type="scientific">Marivirga aurantiaca</name>
    <dbReference type="NCBI Taxonomy" id="2802615"/>
    <lineage>
        <taxon>Bacteria</taxon>
        <taxon>Pseudomonadati</taxon>
        <taxon>Bacteroidota</taxon>
        <taxon>Cytophagia</taxon>
        <taxon>Cytophagales</taxon>
        <taxon>Marivirgaceae</taxon>
        <taxon>Marivirga</taxon>
    </lineage>
</organism>
<dbReference type="RefSeq" id="WP_201431391.1">
    <property type="nucleotide sequence ID" value="NZ_JAEQBW010000004.1"/>
</dbReference>
<name>A0A934WYV3_9BACT</name>
<feature type="domain" description="Chemotaxis methyl-accepting receptor HlyB-like 4HB MCP" evidence="2">
    <location>
        <begin position="11"/>
        <end position="172"/>
    </location>
</feature>
<accession>A0A934WYV3</accession>
<proteinExistence type="predicted"/>
<gene>
    <name evidence="3" type="ORF">JKA74_11780</name>
</gene>
<keyword evidence="1" id="KW-0812">Transmembrane</keyword>
<reference evidence="3" key="1">
    <citation type="submission" date="2021-01" db="EMBL/GenBank/DDBJ databases">
        <title>Marivirga aurantiaca sp. nov., isolated from intertidal surface sediments.</title>
        <authorList>
            <person name="Zhang M."/>
        </authorList>
    </citation>
    <scope>NUCLEOTIDE SEQUENCE</scope>
    <source>
        <strain evidence="3">S37H4</strain>
    </source>
</reference>
<dbReference type="EMBL" id="JAEQBW010000004">
    <property type="protein sequence ID" value="MBK6265718.1"/>
    <property type="molecule type" value="Genomic_DNA"/>
</dbReference>
<keyword evidence="1" id="KW-0472">Membrane</keyword>
<evidence type="ECO:0000313" key="4">
    <source>
        <dbReference type="Proteomes" id="UP000611723"/>
    </source>
</evidence>